<dbReference type="AlphaFoldDB" id="A0A0F8ZEN0"/>
<dbReference type="SUPFAM" id="SSF52540">
    <property type="entry name" value="P-loop containing nucleoside triphosphate hydrolases"/>
    <property type="match status" value="1"/>
</dbReference>
<dbReference type="Gene3D" id="3.40.50.300">
    <property type="entry name" value="P-loop containing nucleotide triphosphate hydrolases"/>
    <property type="match status" value="1"/>
</dbReference>
<keyword evidence="2" id="KW-0067">ATP-binding</keyword>
<dbReference type="Gene3D" id="1.10.150.300">
    <property type="entry name" value="TGS-like domain"/>
    <property type="match status" value="1"/>
</dbReference>
<dbReference type="InterPro" id="IPR006073">
    <property type="entry name" value="GTP-bd"/>
</dbReference>
<evidence type="ECO:0000259" key="3">
    <source>
        <dbReference type="Pfam" id="PF01926"/>
    </source>
</evidence>
<reference evidence="4" key="1">
    <citation type="journal article" date="2015" name="Nature">
        <title>Complex archaea that bridge the gap between prokaryotes and eukaryotes.</title>
        <authorList>
            <person name="Spang A."/>
            <person name="Saw J.H."/>
            <person name="Jorgensen S.L."/>
            <person name="Zaremba-Niedzwiedzka K."/>
            <person name="Martijn J."/>
            <person name="Lind A.E."/>
            <person name="van Eijk R."/>
            <person name="Schleper C."/>
            <person name="Guy L."/>
            <person name="Ettema T.J."/>
        </authorList>
    </citation>
    <scope>NUCLEOTIDE SEQUENCE</scope>
</reference>
<dbReference type="InterPro" id="IPR023192">
    <property type="entry name" value="TGS-like_dom_sf"/>
</dbReference>
<dbReference type="InterPro" id="IPR027417">
    <property type="entry name" value="P-loop_NTPase"/>
</dbReference>
<gene>
    <name evidence="4" type="ORF">LCGC14_2784020</name>
</gene>
<feature type="domain" description="G" evidence="3">
    <location>
        <begin position="5"/>
        <end position="111"/>
    </location>
</feature>
<feature type="non-terminal residue" evidence="4">
    <location>
        <position position="277"/>
    </location>
</feature>
<name>A0A0F8ZEN0_9ZZZZ</name>
<protein>
    <recommendedName>
        <fullName evidence="3">G domain-containing protein</fullName>
    </recommendedName>
</protein>
<dbReference type="PANTHER" id="PTHR23305">
    <property type="entry name" value="OBG GTPASE FAMILY"/>
    <property type="match status" value="1"/>
</dbReference>
<dbReference type="GO" id="GO:0005524">
    <property type="term" value="F:ATP binding"/>
    <property type="evidence" value="ECO:0007669"/>
    <property type="project" value="UniProtKB-KW"/>
</dbReference>
<comment type="caution">
    <text evidence="4">The sequence shown here is derived from an EMBL/GenBank/DDBJ whole genome shotgun (WGS) entry which is preliminary data.</text>
</comment>
<evidence type="ECO:0000256" key="2">
    <source>
        <dbReference type="ARBA" id="ARBA00022840"/>
    </source>
</evidence>
<dbReference type="EMBL" id="LAZR01051809">
    <property type="protein sequence ID" value="KKK84370.1"/>
    <property type="molecule type" value="Genomic_DNA"/>
</dbReference>
<dbReference type="Pfam" id="PF01926">
    <property type="entry name" value="MMR_HSR1"/>
    <property type="match status" value="1"/>
</dbReference>
<accession>A0A0F8ZEN0</accession>
<sequence length="277" mass="30155">MGLNCGLIGLPSCGKTTIYNAITAAEAAIYGASEMNRATVNVPDPRIQPLMKIYKPLKVVPATLDVVDIPGLKAGSTGVEGRGTKLLGHVKDVDAMLHVVRCFEDKNIPFEYDNIDPKRDVETVDLELIVADSQTLQNKIKRLSKKVRVGDKDASREVADCEKVRASLEEGVPARKQNLNEHELASVRECHLVSLKPVLYIANIKSIEDVENEHVKALQAIAADDGSVYRIAKALQPNLIPIIITIFNDALASGADYDLGLYRTALGAVIDKDVFVD</sequence>
<organism evidence="4">
    <name type="scientific">marine sediment metagenome</name>
    <dbReference type="NCBI Taxonomy" id="412755"/>
    <lineage>
        <taxon>unclassified sequences</taxon>
        <taxon>metagenomes</taxon>
        <taxon>ecological metagenomes</taxon>
    </lineage>
</organism>
<dbReference type="GO" id="GO:0005737">
    <property type="term" value="C:cytoplasm"/>
    <property type="evidence" value="ECO:0007669"/>
    <property type="project" value="TreeGrafter"/>
</dbReference>
<evidence type="ECO:0000313" key="4">
    <source>
        <dbReference type="EMBL" id="KKK84370.1"/>
    </source>
</evidence>
<dbReference type="GO" id="GO:0005525">
    <property type="term" value="F:GTP binding"/>
    <property type="evidence" value="ECO:0007669"/>
    <property type="project" value="InterPro"/>
</dbReference>
<dbReference type="PANTHER" id="PTHR23305:SF18">
    <property type="entry name" value="OBG-TYPE G DOMAIN-CONTAINING PROTEIN"/>
    <property type="match status" value="1"/>
</dbReference>
<dbReference type="FunFam" id="1.10.150.300:FF:000001">
    <property type="entry name" value="Ribosome-binding ATPase YchF"/>
    <property type="match status" value="1"/>
</dbReference>
<dbReference type="PRINTS" id="PR00326">
    <property type="entry name" value="GTP1OBG"/>
</dbReference>
<evidence type="ECO:0000256" key="1">
    <source>
        <dbReference type="ARBA" id="ARBA00022741"/>
    </source>
</evidence>
<keyword evidence="1" id="KW-0547">Nucleotide-binding</keyword>
<dbReference type="GO" id="GO:0016887">
    <property type="term" value="F:ATP hydrolysis activity"/>
    <property type="evidence" value="ECO:0007669"/>
    <property type="project" value="TreeGrafter"/>
</dbReference>
<proteinExistence type="predicted"/>